<dbReference type="InterPro" id="IPR037238">
    <property type="entry name" value="YbiA-like_sf"/>
</dbReference>
<evidence type="ECO:0000313" key="3">
    <source>
        <dbReference type="EMBL" id="EMD40329.1"/>
    </source>
</evidence>
<reference evidence="3 4" key="1">
    <citation type="journal article" date="2012" name="Proc. Natl. Acad. Sci. U.S.A.">
        <title>Comparative genomics of Ceriporiopsis subvermispora and Phanerochaete chrysosporium provide insight into selective ligninolysis.</title>
        <authorList>
            <person name="Fernandez-Fueyo E."/>
            <person name="Ruiz-Duenas F.J."/>
            <person name="Ferreira P."/>
            <person name="Floudas D."/>
            <person name="Hibbett D.S."/>
            <person name="Canessa P."/>
            <person name="Larrondo L.F."/>
            <person name="James T.Y."/>
            <person name="Seelenfreund D."/>
            <person name="Lobos S."/>
            <person name="Polanco R."/>
            <person name="Tello M."/>
            <person name="Honda Y."/>
            <person name="Watanabe T."/>
            <person name="Watanabe T."/>
            <person name="Ryu J.S."/>
            <person name="Kubicek C.P."/>
            <person name="Schmoll M."/>
            <person name="Gaskell J."/>
            <person name="Hammel K.E."/>
            <person name="St John F.J."/>
            <person name="Vanden Wymelenberg A."/>
            <person name="Sabat G."/>
            <person name="Splinter BonDurant S."/>
            <person name="Syed K."/>
            <person name="Yadav J.S."/>
            <person name="Doddapaneni H."/>
            <person name="Subramanian V."/>
            <person name="Lavin J.L."/>
            <person name="Oguiza J.A."/>
            <person name="Perez G."/>
            <person name="Pisabarro A.G."/>
            <person name="Ramirez L."/>
            <person name="Santoyo F."/>
            <person name="Master E."/>
            <person name="Coutinho P.M."/>
            <person name="Henrissat B."/>
            <person name="Lombard V."/>
            <person name="Magnuson J.K."/>
            <person name="Kuees U."/>
            <person name="Hori C."/>
            <person name="Igarashi K."/>
            <person name="Samejima M."/>
            <person name="Held B.W."/>
            <person name="Barry K.W."/>
            <person name="LaButti K.M."/>
            <person name="Lapidus A."/>
            <person name="Lindquist E.A."/>
            <person name="Lucas S.M."/>
            <person name="Riley R."/>
            <person name="Salamov A.A."/>
            <person name="Hoffmeister D."/>
            <person name="Schwenk D."/>
            <person name="Hadar Y."/>
            <person name="Yarden O."/>
            <person name="de Vries R.P."/>
            <person name="Wiebenga A."/>
            <person name="Stenlid J."/>
            <person name="Eastwood D."/>
            <person name="Grigoriev I.V."/>
            <person name="Berka R.M."/>
            <person name="Blanchette R.A."/>
            <person name="Kersten P."/>
            <person name="Martinez A.T."/>
            <person name="Vicuna R."/>
            <person name="Cullen D."/>
        </authorList>
    </citation>
    <scope>NUCLEOTIDE SEQUENCE [LARGE SCALE GENOMIC DNA]</scope>
    <source>
        <strain evidence="3 4">B</strain>
    </source>
</reference>
<feature type="region of interest" description="Disordered" evidence="1">
    <location>
        <begin position="213"/>
        <end position="272"/>
    </location>
</feature>
<dbReference type="CDD" id="cd15457">
    <property type="entry name" value="NADAR"/>
    <property type="match status" value="1"/>
</dbReference>
<feature type="region of interest" description="Disordered" evidence="1">
    <location>
        <begin position="322"/>
        <end position="377"/>
    </location>
</feature>
<feature type="compositionally biased region" description="Pro residues" evidence="1">
    <location>
        <begin position="424"/>
        <end position="434"/>
    </location>
</feature>
<dbReference type="Pfam" id="PF08719">
    <property type="entry name" value="NADAR"/>
    <property type="match status" value="1"/>
</dbReference>
<protein>
    <recommendedName>
        <fullName evidence="2">NADAR domain-containing protein</fullName>
    </recommendedName>
</protein>
<accession>M2PUB8</accession>
<feature type="compositionally biased region" description="Pro residues" evidence="1">
    <location>
        <begin position="246"/>
        <end position="255"/>
    </location>
</feature>
<feature type="region of interest" description="Disordered" evidence="1">
    <location>
        <begin position="164"/>
        <end position="198"/>
    </location>
</feature>
<dbReference type="OrthoDB" id="206452at2759"/>
<organism evidence="3 4">
    <name type="scientific">Ceriporiopsis subvermispora (strain B)</name>
    <name type="common">White-rot fungus</name>
    <name type="synonym">Gelatoporia subvermispora</name>
    <dbReference type="NCBI Taxonomy" id="914234"/>
    <lineage>
        <taxon>Eukaryota</taxon>
        <taxon>Fungi</taxon>
        <taxon>Dikarya</taxon>
        <taxon>Basidiomycota</taxon>
        <taxon>Agaricomycotina</taxon>
        <taxon>Agaricomycetes</taxon>
        <taxon>Polyporales</taxon>
        <taxon>Gelatoporiaceae</taxon>
        <taxon>Gelatoporia</taxon>
    </lineage>
</organism>
<dbReference type="Gene3D" id="1.10.357.40">
    <property type="entry name" value="YbiA-like"/>
    <property type="match status" value="1"/>
</dbReference>
<name>M2PUB8_CERS8</name>
<feature type="compositionally biased region" description="Basic and acidic residues" evidence="1">
    <location>
        <begin position="11"/>
        <end position="20"/>
    </location>
</feature>
<feature type="compositionally biased region" description="Basic and acidic residues" evidence="1">
    <location>
        <begin position="359"/>
        <end position="368"/>
    </location>
</feature>
<dbReference type="EMBL" id="KB445792">
    <property type="protein sequence ID" value="EMD40329.1"/>
    <property type="molecule type" value="Genomic_DNA"/>
</dbReference>
<proteinExistence type="predicted"/>
<keyword evidence="4" id="KW-1185">Reference proteome</keyword>
<dbReference type="AlphaFoldDB" id="M2PUB8"/>
<dbReference type="Proteomes" id="UP000016930">
    <property type="component" value="Unassembled WGS sequence"/>
</dbReference>
<evidence type="ECO:0000256" key="1">
    <source>
        <dbReference type="SAM" id="MobiDB-lite"/>
    </source>
</evidence>
<feature type="region of interest" description="Disordered" evidence="1">
    <location>
        <begin position="1"/>
        <end position="28"/>
    </location>
</feature>
<feature type="region of interest" description="Disordered" evidence="1">
    <location>
        <begin position="423"/>
        <end position="443"/>
    </location>
</feature>
<evidence type="ECO:0000313" key="4">
    <source>
        <dbReference type="Proteomes" id="UP000016930"/>
    </source>
</evidence>
<feature type="compositionally biased region" description="Pro residues" evidence="1">
    <location>
        <begin position="228"/>
        <end position="238"/>
    </location>
</feature>
<dbReference type="InterPro" id="IPR012816">
    <property type="entry name" value="NADAR"/>
</dbReference>
<dbReference type="SUPFAM" id="SSF143990">
    <property type="entry name" value="YbiA-like"/>
    <property type="match status" value="1"/>
</dbReference>
<dbReference type="HOGENOM" id="CLU_457814_0_0_1"/>
<gene>
    <name evidence="3" type="ORF">CERSUDRAFT_91044</name>
</gene>
<evidence type="ECO:0000259" key="2">
    <source>
        <dbReference type="Pfam" id="PF08719"/>
    </source>
</evidence>
<dbReference type="STRING" id="914234.M2PUB8"/>
<feature type="domain" description="NADAR" evidence="2">
    <location>
        <begin position="465"/>
        <end position="590"/>
    </location>
</feature>
<sequence length="596" mass="65186">MGNNSSRARGYRNDDYRNNDYDADYDDDDAYESTAARSWYKPKRSKSLGGPRGWFSNAFRKEYPYTTSSIPGQYMPYPGMMYSQQYPYMPAAMPQGGYPQMAHSNTAPVIPPMRAPSAARTGTPVIPQNTYSRHTIRTPMPEPHIPEIARSQGISSPVIPPFPGSAGSQSTPVIPRRRGATTPHPGRHRPRSFSTPVHFGEPVIPGGTPMGMPEPQISHGTPSGFPQPVIPPNTPAFPEPERAPPQFAPAPPSSARPPSRLAPGQYGQYDRRHRRAQTMSWVSVLANPLPEPPKDLFESPEYLALIDELRRPLPHADGALRRNYTAPPLSASGRFYSGGSGASREKKRRGLFGSLRFGSRRERERDQDGYAPAYTPVYGGDPVMQRLPDGGTAYVYPPAATPVMPTIPGSPSGMSVPGVVPMLGPEPPRGPSPGPARSTTPSSLRPAVIRVNDHNDYSALLHLAPYAVQYAGARWPTAFHLLEGLKFMDGHPEIAEAIRACRTPEDVRNTSESWGGAARQDWGQVVHQMLDEVLYNKFRQHPALQGMLMNTGGAEIVYAEAADSFLGDGPLGQGANELGKALMRVRERLRAESAMR</sequence>
<feature type="compositionally biased region" description="Basic residues" evidence="1">
    <location>
        <begin position="175"/>
        <end position="191"/>
    </location>
</feature>